<reference evidence="2" key="1">
    <citation type="submission" date="2015-11" db="EMBL/GenBank/DDBJ databases">
        <authorList>
            <person name="Varghese N."/>
        </authorList>
    </citation>
    <scope>NUCLEOTIDE SEQUENCE [LARGE SCALE GENOMIC DNA]</scope>
    <source>
        <strain evidence="2">DSM 45899</strain>
    </source>
</reference>
<evidence type="ECO:0000313" key="2">
    <source>
        <dbReference type="Proteomes" id="UP000198802"/>
    </source>
</evidence>
<proteinExistence type="predicted"/>
<dbReference type="AlphaFoldDB" id="A0A0S4QXZ0"/>
<name>A0A0S4QXZ0_9ACTN</name>
<dbReference type="EMBL" id="FAOZ01000034">
    <property type="protein sequence ID" value="CUU60015.1"/>
    <property type="molecule type" value="Genomic_DNA"/>
</dbReference>
<sequence length="232" mass="24298">MAEVAVAEETMDQAGTPLVWYVSYGSNLRSSRLAYYLAGGVMPGTTHTYPGCRDRRPPRAAAPLLLPGSVHFALESKVWGGGMAFYDPAAPGLAAARAYLLSRQQFVDVAAQEMHREPGGDLDLTALTALTARPGAGRAVLGPGRYETVLLVGYWGPVPLLTFTAPWALADVALTAPSGAYLDMLAAGLGESHGWPPARIAAYLAGLPGARGVWQPDEIAGRLIAAEATEPA</sequence>
<gene>
    <name evidence="1" type="ORF">Ga0074812_13445</name>
</gene>
<accession>A0A0S4QXZ0</accession>
<evidence type="ECO:0008006" key="3">
    <source>
        <dbReference type="Google" id="ProtNLM"/>
    </source>
</evidence>
<keyword evidence="2" id="KW-1185">Reference proteome</keyword>
<protein>
    <recommendedName>
        <fullName evidence="3">Histone deacetylase</fullName>
    </recommendedName>
</protein>
<evidence type="ECO:0000313" key="1">
    <source>
        <dbReference type="EMBL" id="CUU60015.1"/>
    </source>
</evidence>
<organism evidence="1 2">
    <name type="scientific">Parafrankia irregularis</name>
    <dbReference type="NCBI Taxonomy" id="795642"/>
    <lineage>
        <taxon>Bacteria</taxon>
        <taxon>Bacillati</taxon>
        <taxon>Actinomycetota</taxon>
        <taxon>Actinomycetes</taxon>
        <taxon>Frankiales</taxon>
        <taxon>Frankiaceae</taxon>
        <taxon>Parafrankia</taxon>
    </lineage>
</organism>
<dbReference type="Gene3D" id="3.10.490.10">
    <property type="entry name" value="Gamma-glutamyl cyclotransferase-like"/>
    <property type="match status" value="1"/>
</dbReference>
<dbReference type="Proteomes" id="UP000198802">
    <property type="component" value="Unassembled WGS sequence"/>
</dbReference>